<dbReference type="Proteomes" id="UP000319212">
    <property type="component" value="Unassembled WGS sequence"/>
</dbReference>
<dbReference type="EMBL" id="RCZI01000002">
    <property type="protein sequence ID" value="TPG28485.1"/>
    <property type="molecule type" value="Genomic_DNA"/>
</dbReference>
<reference evidence="1 2" key="1">
    <citation type="journal article" date="2019" name="Environ. Microbiol.">
        <title>Species interactions and distinct microbial communities in high Arctic permafrost affected cryosols are associated with the CH4 and CO2 gas fluxes.</title>
        <authorList>
            <person name="Altshuler I."/>
            <person name="Hamel J."/>
            <person name="Turney S."/>
            <person name="Magnuson E."/>
            <person name="Levesque R."/>
            <person name="Greer C."/>
            <person name="Whyte L.G."/>
        </authorList>
    </citation>
    <scope>NUCLEOTIDE SEQUENCE [LARGE SCALE GENOMIC DNA]</scope>
    <source>
        <strain evidence="1 2">S06.C</strain>
    </source>
</reference>
<protein>
    <submittedName>
        <fullName evidence="1">DUF1415 domain-containing protein</fullName>
    </submittedName>
</protein>
<accession>A0A502DSP5</accession>
<dbReference type="Pfam" id="PF07209">
    <property type="entry name" value="DUF1415"/>
    <property type="match status" value="1"/>
</dbReference>
<gene>
    <name evidence="1" type="ORF">EAH82_06655</name>
</gene>
<dbReference type="AlphaFoldDB" id="A0A502DSP5"/>
<sequence length="226" mass="24179">MAVDLGRDAGVRLGGRLVRPPAGARAHGVGGTRVNGKAATISAAQAEADTRHWLERAVIGLNLCPFAKAVHVKGQVHYVVHLGDDDDAGLLDVLLAEAQALVDRPASERDTTLLMAPHTLADFLDFNDFTARAERRLARAGFEGTLQLASFHPRFQFGGTEADDIGNATNRAPYPTLHLLREESIDRAVEAFPEAEAIFERNIETLESLGRAGWAALNVGVGGASR</sequence>
<proteinExistence type="predicted"/>
<evidence type="ECO:0000313" key="1">
    <source>
        <dbReference type="EMBL" id="TPG28485.1"/>
    </source>
</evidence>
<comment type="caution">
    <text evidence="1">The sequence shown here is derived from an EMBL/GenBank/DDBJ whole genome shotgun (WGS) entry which is preliminary data.</text>
</comment>
<name>A0A502DSP5_9BURK</name>
<dbReference type="OrthoDB" id="277390at2"/>
<evidence type="ECO:0000313" key="2">
    <source>
        <dbReference type="Proteomes" id="UP000319212"/>
    </source>
</evidence>
<dbReference type="InterPro" id="IPR009858">
    <property type="entry name" value="DUF1415"/>
</dbReference>
<organism evidence="1 2">
    <name type="scientific">Variovorax guangxiensis</name>
    <dbReference type="NCBI Taxonomy" id="1775474"/>
    <lineage>
        <taxon>Bacteria</taxon>
        <taxon>Pseudomonadati</taxon>
        <taxon>Pseudomonadota</taxon>
        <taxon>Betaproteobacteria</taxon>
        <taxon>Burkholderiales</taxon>
        <taxon>Comamonadaceae</taxon>
        <taxon>Variovorax</taxon>
    </lineage>
</organism>